<keyword evidence="8 19" id="KW-0812">Transmembrane</keyword>
<evidence type="ECO:0000256" key="11">
    <source>
        <dbReference type="ARBA" id="ARBA00022989"/>
    </source>
</evidence>
<evidence type="ECO:0000256" key="18">
    <source>
        <dbReference type="SAM" id="MobiDB-lite"/>
    </source>
</evidence>
<feature type="region of interest" description="Disordered" evidence="18">
    <location>
        <begin position="169"/>
        <end position="213"/>
    </location>
</feature>
<evidence type="ECO:0000256" key="4">
    <source>
        <dbReference type="ARBA" id="ARBA00004614"/>
    </source>
</evidence>
<evidence type="ECO:0000256" key="12">
    <source>
        <dbReference type="ARBA" id="ARBA00023006"/>
    </source>
</evidence>
<dbReference type="Gene3D" id="2.70.130.10">
    <property type="entry name" value="Mannose-6-phosphate receptor binding domain"/>
    <property type="match status" value="1"/>
</dbReference>
<dbReference type="EMBL" id="JAWCUI010000006">
    <property type="protein sequence ID" value="KAL1902003.1"/>
    <property type="molecule type" value="Genomic_DNA"/>
</dbReference>
<evidence type="ECO:0000313" key="21">
    <source>
        <dbReference type="EMBL" id="KAL1902003.1"/>
    </source>
</evidence>
<evidence type="ECO:0000256" key="2">
    <source>
        <dbReference type="ARBA" id="ARBA00004358"/>
    </source>
</evidence>
<keyword evidence="12" id="KW-0072">Autophagy</keyword>
<dbReference type="InterPro" id="IPR018939">
    <property type="entry name" value="Autophagy-rel_prot_27"/>
</dbReference>
<name>A0ABR3ZMU1_9PEZI</name>
<proteinExistence type="inferred from homology"/>
<reference evidence="21 22" key="1">
    <citation type="journal article" date="2024" name="IMA Fungus">
        <title>IMA Genome - F19 : A genome assembly and annotation guide to empower mycologists, including annotated draft genome sequences of Ceratocystis pirilliformis, Diaporthe australafricana, Fusarium ophioides, Paecilomyces lecythidis, and Sporothrix stenoceras.</title>
        <authorList>
            <person name="Aylward J."/>
            <person name="Wilson A.M."/>
            <person name="Visagie C.M."/>
            <person name="Spraker J."/>
            <person name="Barnes I."/>
            <person name="Buitendag C."/>
            <person name="Ceriani C."/>
            <person name="Del Mar Angel L."/>
            <person name="du Plessis D."/>
            <person name="Fuchs T."/>
            <person name="Gasser K."/>
            <person name="Kramer D."/>
            <person name="Li W."/>
            <person name="Munsamy K."/>
            <person name="Piso A."/>
            <person name="Price J.L."/>
            <person name="Sonnekus B."/>
            <person name="Thomas C."/>
            <person name="van der Nest A."/>
            <person name="van Dijk A."/>
            <person name="van Heerden A."/>
            <person name="van Vuuren N."/>
            <person name="Yilmaz N."/>
            <person name="Duong T.A."/>
            <person name="van der Merwe N.A."/>
            <person name="Wingfield M.J."/>
            <person name="Wingfield B.D."/>
        </authorList>
    </citation>
    <scope>NUCLEOTIDE SEQUENCE [LARGE SCALE GENOMIC DNA]</scope>
    <source>
        <strain evidence="21 22">CMW 5346</strain>
    </source>
</reference>
<evidence type="ECO:0000256" key="15">
    <source>
        <dbReference type="ARBA" id="ARBA00023136"/>
    </source>
</evidence>
<comment type="subcellular location">
    <subcellularLocation>
        <location evidence="2">Cytoplasmic vesicle membrane</location>
        <topology evidence="2">Single-pass type I membrane protein</topology>
    </subcellularLocation>
    <subcellularLocation>
        <location evidence="4">Golgi apparatus membrane</location>
        <topology evidence="4">Single-pass type I membrane protein</topology>
    </subcellularLocation>
    <subcellularLocation>
        <location evidence="1">Mitochondrion membrane</location>
        <topology evidence="1">Single-pass membrane protein</topology>
    </subcellularLocation>
    <subcellularLocation>
        <location evidence="3">Preautophagosomal structure membrane</location>
        <topology evidence="3">Single-pass type I membrane protein</topology>
    </subcellularLocation>
</comment>
<keyword evidence="9" id="KW-0732">Signal</keyword>
<dbReference type="PANTHER" id="PTHR15071">
    <property type="entry name" value="MANNOSE-6-PHOSPHATE RECEPTOR FAMILY MEMBER"/>
    <property type="match status" value="1"/>
</dbReference>
<comment type="caution">
    <text evidence="21">The sequence shown here is derived from an EMBL/GenBank/DDBJ whole genome shotgun (WGS) entry which is preliminary data.</text>
</comment>
<evidence type="ECO:0000256" key="16">
    <source>
        <dbReference type="ARBA" id="ARBA00023157"/>
    </source>
</evidence>
<feature type="domain" description="MRH" evidence="20">
    <location>
        <begin position="1"/>
        <end position="96"/>
    </location>
</feature>
<keyword evidence="7" id="KW-0813">Transport</keyword>
<dbReference type="PROSITE" id="PS51914">
    <property type="entry name" value="MRH"/>
    <property type="match status" value="1"/>
</dbReference>
<dbReference type="SUPFAM" id="SSF50911">
    <property type="entry name" value="Mannose 6-phosphate receptor domain"/>
    <property type="match status" value="1"/>
</dbReference>
<dbReference type="Pfam" id="PF09451">
    <property type="entry name" value="ATG27"/>
    <property type="match status" value="1"/>
</dbReference>
<dbReference type="InterPro" id="IPR044865">
    <property type="entry name" value="MRH_dom"/>
</dbReference>
<feature type="compositionally biased region" description="Polar residues" evidence="18">
    <location>
        <begin position="204"/>
        <end position="213"/>
    </location>
</feature>
<organism evidence="21 22">
    <name type="scientific">Sporothrix stenoceras</name>
    <dbReference type="NCBI Taxonomy" id="5173"/>
    <lineage>
        <taxon>Eukaryota</taxon>
        <taxon>Fungi</taxon>
        <taxon>Dikarya</taxon>
        <taxon>Ascomycota</taxon>
        <taxon>Pezizomycotina</taxon>
        <taxon>Sordariomycetes</taxon>
        <taxon>Sordariomycetidae</taxon>
        <taxon>Ophiostomatales</taxon>
        <taxon>Ophiostomataceae</taxon>
        <taxon>Sporothrix</taxon>
    </lineage>
</organism>
<keyword evidence="10" id="KW-0653">Protein transport</keyword>
<evidence type="ECO:0000256" key="3">
    <source>
        <dbReference type="ARBA" id="ARBA00004472"/>
    </source>
</evidence>
<evidence type="ECO:0000259" key="20">
    <source>
        <dbReference type="PROSITE" id="PS51914"/>
    </source>
</evidence>
<keyword evidence="14" id="KW-0496">Mitochondrion</keyword>
<feature type="compositionally biased region" description="Basic and acidic residues" evidence="18">
    <location>
        <begin position="18"/>
        <end position="38"/>
    </location>
</feature>
<evidence type="ECO:0000256" key="7">
    <source>
        <dbReference type="ARBA" id="ARBA00022448"/>
    </source>
</evidence>
<protein>
    <recommendedName>
        <fullName evidence="6">Autophagy-related protein 27</fullName>
    </recommendedName>
</protein>
<evidence type="ECO:0000256" key="19">
    <source>
        <dbReference type="SAM" id="Phobius"/>
    </source>
</evidence>
<keyword evidence="22" id="KW-1185">Reference proteome</keyword>
<keyword evidence="17" id="KW-0968">Cytoplasmic vesicle</keyword>
<evidence type="ECO:0000256" key="10">
    <source>
        <dbReference type="ARBA" id="ARBA00022927"/>
    </source>
</evidence>
<evidence type="ECO:0000256" key="13">
    <source>
        <dbReference type="ARBA" id="ARBA00023034"/>
    </source>
</evidence>
<evidence type="ECO:0000256" key="14">
    <source>
        <dbReference type="ARBA" id="ARBA00023128"/>
    </source>
</evidence>
<keyword evidence="16" id="KW-1015">Disulfide bond</keyword>
<dbReference type="InterPro" id="IPR009011">
    <property type="entry name" value="Man6P_isomerase_rcpt-bd_dom_sf"/>
</dbReference>
<evidence type="ECO:0000256" key="5">
    <source>
        <dbReference type="ARBA" id="ARBA00005363"/>
    </source>
</evidence>
<accession>A0ABR3ZMU1</accession>
<evidence type="ECO:0000256" key="9">
    <source>
        <dbReference type="ARBA" id="ARBA00022729"/>
    </source>
</evidence>
<evidence type="ECO:0000256" key="1">
    <source>
        <dbReference type="ARBA" id="ARBA00004304"/>
    </source>
</evidence>
<evidence type="ECO:0000256" key="6">
    <source>
        <dbReference type="ARBA" id="ARBA00013776"/>
    </source>
</evidence>
<keyword evidence="13" id="KW-0333">Golgi apparatus</keyword>
<feature type="transmembrane region" description="Helical" evidence="19">
    <location>
        <begin position="109"/>
        <end position="130"/>
    </location>
</feature>
<sequence length="213" mass="23220">MRRELVLQYTGGSPCPDLSEKASSDSSKKFDDIKRDEPMLSTQASSSSSTTRRKSATFAFLCDRDPLETTAHVSFVGTPDQCAYFFKIRSPHACAGAEPHKPGSVGPGGVFAIILGVALLVYFIGGVVYNRTVAHARGWRQLPNHTIWLGIWSFVRVRILCGRRFGSSSGAFGTGSSDDDEQDRMLPGSGGDDLFWGPAANKPFQPQQYGRHD</sequence>
<evidence type="ECO:0000256" key="17">
    <source>
        <dbReference type="ARBA" id="ARBA00023329"/>
    </source>
</evidence>
<keyword evidence="21" id="KW-0675">Receptor</keyword>
<evidence type="ECO:0000256" key="8">
    <source>
        <dbReference type="ARBA" id="ARBA00022692"/>
    </source>
</evidence>
<keyword evidence="15 19" id="KW-0472">Membrane</keyword>
<feature type="region of interest" description="Disordered" evidence="18">
    <location>
        <begin position="1"/>
        <end position="49"/>
    </location>
</feature>
<evidence type="ECO:0000313" key="22">
    <source>
        <dbReference type="Proteomes" id="UP001583186"/>
    </source>
</evidence>
<gene>
    <name evidence="21" type="primary">MRL1</name>
    <name evidence="21" type="ORF">Sste5346_001709</name>
</gene>
<keyword evidence="11 19" id="KW-1133">Transmembrane helix</keyword>
<dbReference type="PANTHER" id="PTHR15071:SF0">
    <property type="entry name" value="MANNOSE 6-PHOSPHATE RECEPTOR-LIKE PROTEIN 1"/>
    <property type="match status" value="1"/>
</dbReference>
<comment type="similarity">
    <text evidence="5">Belongs to the ATG27 family.</text>
</comment>
<dbReference type="Proteomes" id="UP001583186">
    <property type="component" value="Unassembled WGS sequence"/>
</dbReference>